<dbReference type="AlphaFoldDB" id="A0A9W6Y3I2"/>
<evidence type="ECO:0000313" key="2">
    <source>
        <dbReference type="Proteomes" id="UP001165121"/>
    </source>
</evidence>
<accession>A0A9W6Y3I2</accession>
<reference evidence="1" key="1">
    <citation type="submission" date="2023-04" db="EMBL/GenBank/DDBJ databases">
        <title>Phytophthora fragariaefolia NBRC 109709.</title>
        <authorList>
            <person name="Ichikawa N."/>
            <person name="Sato H."/>
            <person name="Tonouchi N."/>
        </authorList>
    </citation>
    <scope>NUCLEOTIDE SEQUENCE</scope>
    <source>
        <strain evidence="1">NBRC 109709</strain>
    </source>
</reference>
<gene>
    <name evidence="1" type="ORF">Pfra01_002076100</name>
</gene>
<dbReference type="EMBL" id="BSXT01002903">
    <property type="protein sequence ID" value="GMF51407.1"/>
    <property type="molecule type" value="Genomic_DNA"/>
</dbReference>
<organism evidence="1 2">
    <name type="scientific">Phytophthora fragariaefolia</name>
    <dbReference type="NCBI Taxonomy" id="1490495"/>
    <lineage>
        <taxon>Eukaryota</taxon>
        <taxon>Sar</taxon>
        <taxon>Stramenopiles</taxon>
        <taxon>Oomycota</taxon>
        <taxon>Peronosporomycetes</taxon>
        <taxon>Peronosporales</taxon>
        <taxon>Peronosporaceae</taxon>
        <taxon>Phytophthora</taxon>
    </lineage>
</organism>
<proteinExistence type="predicted"/>
<keyword evidence="2" id="KW-1185">Reference proteome</keyword>
<dbReference type="OrthoDB" id="206118at2759"/>
<evidence type="ECO:0000313" key="1">
    <source>
        <dbReference type="EMBL" id="GMF51407.1"/>
    </source>
</evidence>
<sequence length="334" mass="37749">MKLQGGDAERKAIQEIEFAVLSSIALREEYKVKLRALLSVIDPQAWPDTVPPEQVRVCRNEPLVVKAKKTTTSSTKNGKSCQVAEIPVGKEIHVLGDFLLLIRVASVEVVENIQSWRAVIHNRVPRPYIYEHENYLLRMCEDLDFLDRASDLVEWLGFRLVRNPFIVNEALDDVVSSRLGISVHDARSLKYWNSASWRENNMLFSSKSELRNASQLLVPKSDQGNKVCWEKQRPPPPLVKPIASISPEDDVVDGSRIAAAQNVLLEEEGFHGRQLSLKACQEYVDRGPSKFEHCDVENNADSLTIYDAIAAAKSKLRYARLSTKEKMNDAQVEI</sequence>
<protein>
    <submittedName>
        <fullName evidence="1">Unnamed protein product</fullName>
    </submittedName>
</protein>
<comment type="caution">
    <text evidence="1">The sequence shown here is derived from an EMBL/GenBank/DDBJ whole genome shotgun (WGS) entry which is preliminary data.</text>
</comment>
<dbReference type="Proteomes" id="UP001165121">
    <property type="component" value="Unassembled WGS sequence"/>
</dbReference>
<name>A0A9W6Y3I2_9STRA</name>